<evidence type="ECO:0000256" key="9">
    <source>
        <dbReference type="RuleBase" id="RU000554"/>
    </source>
</evidence>
<dbReference type="PROSITE" id="PS00907">
    <property type="entry name" value="UROD_2"/>
    <property type="match status" value="1"/>
</dbReference>
<dbReference type="PROSITE" id="PS00906">
    <property type="entry name" value="UROD_1"/>
    <property type="match status" value="1"/>
</dbReference>
<dbReference type="AlphaFoldDB" id="A0A2M6U989"/>
<evidence type="ECO:0000256" key="5">
    <source>
        <dbReference type="ARBA" id="ARBA00022793"/>
    </source>
</evidence>
<evidence type="ECO:0000313" key="13">
    <source>
        <dbReference type="EMBL" id="PIT01164.1"/>
    </source>
</evidence>
<gene>
    <name evidence="8" type="primary">hemE</name>
    <name evidence="13" type="ORF">TSA1_10660</name>
</gene>
<evidence type="ECO:0000256" key="8">
    <source>
        <dbReference type="HAMAP-Rule" id="MF_00218"/>
    </source>
</evidence>
<dbReference type="Pfam" id="PF01208">
    <property type="entry name" value="URO-D"/>
    <property type="match status" value="1"/>
</dbReference>
<feature type="binding site" evidence="8">
    <location>
        <position position="208"/>
    </location>
    <ligand>
        <name>substrate</name>
    </ligand>
</feature>
<reference evidence="13 14" key="1">
    <citation type="submission" date="2015-06" db="EMBL/GenBank/DDBJ databases">
        <title>Comparative genome analysis of nirS-carrying Bradyrhizobium sp. strains.</title>
        <authorList>
            <person name="Ishii S."/>
            <person name="Jang J."/>
            <person name="Nishizawa T."/>
            <person name="Senoo K."/>
        </authorList>
    </citation>
    <scope>NUCLEOTIDE SEQUENCE [LARGE SCALE GENOMIC DNA]</scope>
    <source>
        <strain evidence="13 14">TSA1</strain>
    </source>
</reference>
<evidence type="ECO:0000256" key="10">
    <source>
        <dbReference type="RuleBase" id="RU004169"/>
    </source>
</evidence>
<comment type="subcellular location">
    <subcellularLocation>
        <location evidence="8">Cytoplasm</location>
    </subcellularLocation>
</comment>
<comment type="catalytic activity">
    <reaction evidence="8 9">
        <text>uroporphyrinogen III + 4 H(+) = coproporphyrinogen III + 4 CO2</text>
        <dbReference type="Rhea" id="RHEA:19865"/>
        <dbReference type="ChEBI" id="CHEBI:15378"/>
        <dbReference type="ChEBI" id="CHEBI:16526"/>
        <dbReference type="ChEBI" id="CHEBI:57308"/>
        <dbReference type="ChEBI" id="CHEBI:57309"/>
        <dbReference type="EC" id="4.1.1.37"/>
    </reaction>
</comment>
<evidence type="ECO:0000256" key="2">
    <source>
        <dbReference type="ARBA" id="ARBA00009935"/>
    </source>
</evidence>
<evidence type="ECO:0000259" key="11">
    <source>
        <dbReference type="PROSITE" id="PS00906"/>
    </source>
</evidence>
<evidence type="ECO:0000256" key="6">
    <source>
        <dbReference type="ARBA" id="ARBA00023239"/>
    </source>
</evidence>
<dbReference type="PANTHER" id="PTHR21091:SF169">
    <property type="entry name" value="UROPORPHYRINOGEN DECARBOXYLASE"/>
    <property type="match status" value="1"/>
</dbReference>
<comment type="function">
    <text evidence="8">Catalyzes the decarboxylation of four acetate groups of uroporphyrinogen-III to yield coproporphyrinogen-III.</text>
</comment>
<comment type="subunit">
    <text evidence="8">Homodimer.</text>
</comment>
<evidence type="ECO:0000259" key="12">
    <source>
        <dbReference type="PROSITE" id="PS00907"/>
    </source>
</evidence>
<dbReference type="EMBL" id="LFJC01000003">
    <property type="protein sequence ID" value="PIT01164.1"/>
    <property type="molecule type" value="Genomic_DNA"/>
</dbReference>
<dbReference type="GO" id="GO:0019353">
    <property type="term" value="P:protoporphyrinogen IX biosynthetic process from glutamate"/>
    <property type="evidence" value="ECO:0007669"/>
    <property type="project" value="TreeGrafter"/>
</dbReference>
<dbReference type="InterPro" id="IPR038071">
    <property type="entry name" value="UROD/MetE-like_sf"/>
</dbReference>
<comment type="pathway">
    <text evidence="1 8 9">Porphyrin-containing compound metabolism; protoporphyrin-IX biosynthesis; coproporphyrinogen-III from 5-aminolevulinate: step 4/4.</text>
</comment>
<name>A0A2M6U989_9BRAD</name>
<dbReference type="HAMAP" id="MF_00218">
    <property type="entry name" value="URO_D"/>
    <property type="match status" value="1"/>
</dbReference>
<keyword evidence="6 8" id="KW-0456">Lyase</keyword>
<feature type="binding site" evidence="8">
    <location>
        <begin position="27"/>
        <end position="31"/>
    </location>
    <ligand>
        <name>substrate</name>
    </ligand>
</feature>
<dbReference type="Gene3D" id="3.20.20.210">
    <property type="match status" value="1"/>
</dbReference>
<feature type="binding site" evidence="8">
    <location>
        <position position="77"/>
    </location>
    <ligand>
        <name>substrate</name>
    </ligand>
</feature>
<dbReference type="CDD" id="cd00717">
    <property type="entry name" value="URO-D"/>
    <property type="match status" value="1"/>
</dbReference>
<feature type="domain" description="Uroporphyrinogen decarboxylase (URO-D)" evidence="11">
    <location>
        <begin position="22"/>
        <end position="31"/>
    </location>
</feature>
<feature type="domain" description="Uroporphyrinogen decarboxylase (URO-D)" evidence="12">
    <location>
        <begin position="141"/>
        <end position="157"/>
    </location>
</feature>
<evidence type="ECO:0000256" key="4">
    <source>
        <dbReference type="ARBA" id="ARBA00022490"/>
    </source>
</evidence>
<dbReference type="InterPro" id="IPR000257">
    <property type="entry name" value="Uroporphyrinogen_deCOase"/>
</dbReference>
<comment type="similarity">
    <text evidence="2 8 10">Belongs to the uroporphyrinogen decarboxylase family.</text>
</comment>
<dbReference type="PANTHER" id="PTHR21091">
    <property type="entry name" value="METHYLTETRAHYDROFOLATE:HOMOCYSTEINE METHYLTRANSFERASE RELATED"/>
    <property type="match status" value="1"/>
</dbReference>
<evidence type="ECO:0000256" key="1">
    <source>
        <dbReference type="ARBA" id="ARBA00004804"/>
    </source>
</evidence>
<dbReference type="Proteomes" id="UP000228930">
    <property type="component" value="Unassembled WGS sequence"/>
</dbReference>
<feature type="binding site" evidence="8">
    <location>
        <position position="324"/>
    </location>
    <ligand>
        <name>substrate</name>
    </ligand>
</feature>
<evidence type="ECO:0000256" key="3">
    <source>
        <dbReference type="ARBA" id="ARBA00012288"/>
    </source>
</evidence>
<keyword evidence="7 8" id="KW-0627">Porphyrin biosynthesis</keyword>
<dbReference type="GO" id="GO:0005829">
    <property type="term" value="C:cytosol"/>
    <property type="evidence" value="ECO:0007669"/>
    <property type="project" value="TreeGrafter"/>
</dbReference>
<feature type="binding site" evidence="8">
    <location>
        <position position="153"/>
    </location>
    <ligand>
        <name>substrate</name>
    </ligand>
</feature>
<comment type="caution">
    <text evidence="13">The sequence shown here is derived from an EMBL/GenBank/DDBJ whole genome shotgun (WGS) entry which is preliminary data.</text>
</comment>
<dbReference type="GO" id="GO:0004853">
    <property type="term" value="F:uroporphyrinogen decarboxylase activity"/>
    <property type="evidence" value="ECO:0007669"/>
    <property type="project" value="UniProtKB-UniRule"/>
</dbReference>
<dbReference type="EC" id="4.1.1.37" evidence="3 8"/>
<dbReference type="FunFam" id="3.20.20.210:FF:000007">
    <property type="entry name" value="Uroporphyrinogen decarboxylase"/>
    <property type="match status" value="1"/>
</dbReference>
<sequence length="347" mass="37898">MPQSAKKPFIDVLSGQRQSTPPMWMMRQAGRYLPEYREVRAKAGGFLDLCFNPELAAEVTLQPIRRFGFDAAIIFSDILVIPYALGRSVRFEVGEGPRLDPLDDPAKVATLMRRADFGKLEPVFEALRIVRSALDPKVALIGFCGAPWTVATYMVAGQGTPDQAPARMMAYRHPEAFAEIIDALVENSIQYLLAQLDAGANALQIFDTWAGVLPPAEFARWSVEPTRRIIEGVRAKVPDAKIIGFPRGAGALLPGYVEATGVNAVSIDWTAEPAFIRERVQSKVAVQGNLDPLALIAGGAALDRAVDDVLTNFAQGRLIFNLGHGIQPETPIAHVEQMIKRVRDGRG</sequence>
<dbReference type="NCBIfam" id="TIGR01464">
    <property type="entry name" value="hemE"/>
    <property type="match status" value="1"/>
</dbReference>
<organism evidence="13 14">
    <name type="scientific">Bradyrhizobium nitroreducens</name>
    <dbReference type="NCBI Taxonomy" id="709803"/>
    <lineage>
        <taxon>Bacteria</taxon>
        <taxon>Pseudomonadati</taxon>
        <taxon>Pseudomonadota</taxon>
        <taxon>Alphaproteobacteria</taxon>
        <taxon>Hyphomicrobiales</taxon>
        <taxon>Nitrobacteraceae</taxon>
        <taxon>Bradyrhizobium</taxon>
    </lineage>
</organism>
<dbReference type="UniPathway" id="UPA00251">
    <property type="reaction ID" value="UER00321"/>
</dbReference>
<comment type="caution">
    <text evidence="8">Lacks conserved residue(s) required for the propagation of feature annotation.</text>
</comment>
<proteinExistence type="inferred from homology"/>
<dbReference type="RefSeq" id="WP_100176383.1">
    <property type="nucleotide sequence ID" value="NZ_LFJC01000003.1"/>
</dbReference>
<keyword evidence="5 8" id="KW-0210">Decarboxylase</keyword>
<evidence type="ECO:0000313" key="14">
    <source>
        <dbReference type="Proteomes" id="UP000228930"/>
    </source>
</evidence>
<protein>
    <recommendedName>
        <fullName evidence="3 8">Uroporphyrinogen decarboxylase</fullName>
        <shortName evidence="8">UPD</shortName>
        <shortName evidence="8">URO-D</shortName>
        <ecNumber evidence="3 8">4.1.1.37</ecNumber>
    </recommendedName>
</protein>
<evidence type="ECO:0000256" key="7">
    <source>
        <dbReference type="ARBA" id="ARBA00023244"/>
    </source>
</evidence>
<accession>A0A2M6U989</accession>
<dbReference type="SUPFAM" id="SSF51726">
    <property type="entry name" value="UROD/MetE-like"/>
    <property type="match status" value="1"/>
</dbReference>
<keyword evidence="4 8" id="KW-0963">Cytoplasm</keyword>
<dbReference type="InterPro" id="IPR006361">
    <property type="entry name" value="Uroporphyrinogen_deCO2ase_HemE"/>
</dbReference>
<feature type="site" description="Transition state stabilizer" evidence="8">
    <location>
        <position position="77"/>
    </location>
</feature>
<keyword evidence="14" id="KW-1185">Reference proteome</keyword>